<dbReference type="RefSeq" id="WP_255158808.1">
    <property type="nucleotide sequence ID" value="NZ_CP101497.1"/>
</dbReference>
<evidence type="ECO:0000256" key="2">
    <source>
        <dbReference type="ARBA" id="ARBA00006228"/>
    </source>
</evidence>
<dbReference type="Proteomes" id="UP001060039">
    <property type="component" value="Chromosome"/>
</dbReference>
<dbReference type="NCBIfam" id="NF006521">
    <property type="entry name" value="PRK08965.1-5"/>
    <property type="match status" value="1"/>
</dbReference>
<evidence type="ECO:0000256" key="5">
    <source>
        <dbReference type="ARBA" id="ARBA00022989"/>
    </source>
</evidence>
<accession>A0ABY5FV97</accession>
<keyword evidence="6 7" id="KW-0472">Membrane</keyword>
<evidence type="ECO:0000256" key="3">
    <source>
        <dbReference type="ARBA" id="ARBA00022475"/>
    </source>
</evidence>
<evidence type="ECO:0000256" key="1">
    <source>
        <dbReference type="ARBA" id="ARBA00004651"/>
    </source>
</evidence>
<keyword evidence="9" id="KW-1185">Reference proteome</keyword>
<evidence type="ECO:0000313" key="8">
    <source>
        <dbReference type="EMBL" id="UTT61701.1"/>
    </source>
</evidence>
<reference evidence="8" key="1">
    <citation type="submission" date="2022-07" db="EMBL/GenBank/DDBJ databases">
        <title>Taxonomic analysis of Microcella humidisoli nov. sp., isolated from riverside soil.</title>
        <authorList>
            <person name="Molina K.M."/>
            <person name="Kim S.B."/>
        </authorList>
    </citation>
    <scope>NUCLEOTIDE SEQUENCE</scope>
    <source>
        <strain evidence="8">MMS21-STM10</strain>
    </source>
</reference>
<protein>
    <submittedName>
        <fullName evidence="8">Na+/H+ antiporter subunit E</fullName>
    </submittedName>
</protein>
<evidence type="ECO:0000256" key="6">
    <source>
        <dbReference type="ARBA" id="ARBA00023136"/>
    </source>
</evidence>
<keyword evidence="4 7" id="KW-0812">Transmembrane</keyword>
<organism evidence="8 9">
    <name type="scientific">Microcella humidisoli</name>
    <dbReference type="NCBI Taxonomy" id="2963406"/>
    <lineage>
        <taxon>Bacteria</taxon>
        <taxon>Bacillati</taxon>
        <taxon>Actinomycetota</taxon>
        <taxon>Actinomycetes</taxon>
        <taxon>Micrococcales</taxon>
        <taxon>Microbacteriaceae</taxon>
        <taxon>Microcella</taxon>
    </lineage>
</organism>
<feature type="transmembrane region" description="Helical" evidence="7">
    <location>
        <begin position="70"/>
        <end position="94"/>
    </location>
</feature>
<sequence length="184" mass="20092">MSEPSTTAARARVTVRQQLPLLAALVALWMMLWGSMTPLTILSGIVVALIVTRAFYLPAVELSGRFNPFWFAVFVARVLAEMVVASFQVALLAIGPRARHRSALVKVDLTTRSDFILTGTALAVSLVPGSVVVEVDRASTVLYVHSLSVRTDADVEKARAHVLGLERDLLRAWGSRAEWEAVRP</sequence>
<comment type="subcellular location">
    <subcellularLocation>
        <location evidence="1">Cell membrane</location>
        <topology evidence="1">Multi-pass membrane protein</topology>
    </subcellularLocation>
</comment>
<dbReference type="InterPro" id="IPR002758">
    <property type="entry name" value="Cation_antiport_E"/>
</dbReference>
<evidence type="ECO:0000256" key="7">
    <source>
        <dbReference type="SAM" id="Phobius"/>
    </source>
</evidence>
<feature type="transmembrane region" description="Helical" evidence="7">
    <location>
        <begin position="21"/>
        <end position="50"/>
    </location>
</feature>
<dbReference type="PANTHER" id="PTHR34584:SF1">
    <property type="entry name" value="NA(+)_H(+) ANTIPORTER SUBUNIT E1"/>
    <property type="match status" value="1"/>
</dbReference>
<comment type="similarity">
    <text evidence="2">Belongs to the CPA3 antiporters (TC 2.A.63) subunit E family.</text>
</comment>
<dbReference type="EMBL" id="CP101497">
    <property type="protein sequence ID" value="UTT61701.1"/>
    <property type="molecule type" value="Genomic_DNA"/>
</dbReference>
<evidence type="ECO:0000313" key="9">
    <source>
        <dbReference type="Proteomes" id="UP001060039"/>
    </source>
</evidence>
<keyword evidence="5 7" id="KW-1133">Transmembrane helix</keyword>
<name>A0ABY5FV97_9MICO</name>
<proteinExistence type="inferred from homology"/>
<gene>
    <name evidence="8" type="ORF">NNL39_08400</name>
</gene>
<evidence type="ECO:0000256" key="4">
    <source>
        <dbReference type="ARBA" id="ARBA00022692"/>
    </source>
</evidence>
<dbReference type="Pfam" id="PF01899">
    <property type="entry name" value="MNHE"/>
    <property type="match status" value="1"/>
</dbReference>
<dbReference type="PANTHER" id="PTHR34584">
    <property type="entry name" value="NA(+)/H(+) ANTIPORTER SUBUNIT E1"/>
    <property type="match status" value="1"/>
</dbReference>
<keyword evidence="3" id="KW-1003">Cell membrane</keyword>